<evidence type="ECO:0000313" key="11">
    <source>
        <dbReference type="Proteomes" id="UP000266861"/>
    </source>
</evidence>
<gene>
    <name evidence="10" type="ORF">Glove_65g68</name>
</gene>
<evidence type="ECO:0000256" key="2">
    <source>
        <dbReference type="ARBA" id="ARBA00007617"/>
    </source>
</evidence>
<dbReference type="PANTHER" id="PTHR13678:SF2">
    <property type="entry name" value="VACUOLAR PROTEIN SORTING-ASSOCIATED PROTEIN 37A"/>
    <property type="match status" value="1"/>
</dbReference>
<dbReference type="GO" id="GO:0006612">
    <property type="term" value="P:protein targeting to membrane"/>
    <property type="evidence" value="ECO:0007669"/>
    <property type="project" value="TreeGrafter"/>
</dbReference>
<evidence type="ECO:0000256" key="8">
    <source>
        <dbReference type="SAM" id="MobiDB-lite"/>
    </source>
</evidence>
<evidence type="ECO:0000256" key="7">
    <source>
        <dbReference type="SAM" id="Coils"/>
    </source>
</evidence>
<dbReference type="OrthoDB" id="10260857at2759"/>
<comment type="similarity">
    <text evidence="2">Belongs to the VPS37 family.</text>
</comment>
<dbReference type="Gene3D" id="1.10.287.660">
    <property type="entry name" value="Helix hairpin bin"/>
    <property type="match status" value="1"/>
</dbReference>
<protein>
    <recommendedName>
        <fullName evidence="9">VPS37 C-terminal domain-containing protein</fullName>
    </recommendedName>
</protein>
<evidence type="ECO:0000256" key="3">
    <source>
        <dbReference type="ARBA" id="ARBA00022448"/>
    </source>
</evidence>
<keyword evidence="7" id="KW-0175">Coiled coil</keyword>
<evidence type="ECO:0000313" key="10">
    <source>
        <dbReference type="EMBL" id="RHZ85445.1"/>
    </source>
</evidence>
<evidence type="ECO:0000256" key="1">
    <source>
        <dbReference type="ARBA" id="ARBA00004177"/>
    </source>
</evidence>
<name>A0A397JAS4_9GLOM</name>
<dbReference type="STRING" id="1348612.A0A397JAS4"/>
<keyword evidence="4" id="KW-0967">Endosome</keyword>
<sequence length="203" mass="23488">MKFLGLNNIKKKKMSSTPPPLPPLPKSSLTPKQITISEEHSVLLTKSKEELEDLLNNDIVFESFLETVEPLRGMNALQNEVMLNNKLHAEKTLSQEQELIQLQQKVESKEKEFKELYSTLQEKNQIQQESLQRFSPSVLLTKLKSEVHQSDELSEQMAASFLLDKLECDQFLKHYKEIRKVYHMRNAKAERASKKPEILGLVN</sequence>
<dbReference type="GO" id="GO:0006623">
    <property type="term" value="P:protein targeting to vacuole"/>
    <property type="evidence" value="ECO:0007669"/>
    <property type="project" value="TreeGrafter"/>
</dbReference>
<reference evidence="10 11" key="1">
    <citation type="submission" date="2018-08" db="EMBL/GenBank/DDBJ databases">
        <title>Genome and evolution of the arbuscular mycorrhizal fungus Diversispora epigaea (formerly Glomus versiforme) and its bacterial endosymbionts.</title>
        <authorList>
            <person name="Sun X."/>
            <person name="Fei Z."/>
            <person name="Harrison M."/>
        </authorList>
    </citation>
    <scope>NUCLEOTIDE SEQUENCE [LARGE SCALE GENOMIC DNA]</scope>
    <source>
        <strain evidence="10 11">IT104</strain>
    </source>
</reference>
<organism evidence="10 11">
    <name type="scientific">Diversispora epigaea</name>
    <dbReference type="NCBI Taxonomy" id="1348612"/>
    <lineage>
        <taxon>Eukaryota</taxon>
        <taxon>Fungi</taxon>
        <taxon>Fungi incertae sedis</taxon>
        <taxon>Mucoromycota</taxon>
        <taxon>Glomeromycotina</taxon>
        <taxon>Glomeromycetes</taxon>
        <taxon>Diversisporales</taxon>
        <taxon>Diversisporaceae</taxon>
        <taxon>Diversispora</taxon>
    </lineage>
</organism>
<keyword evidence="3 6" id="KW-0813">Transport</keyword>
<dbReference type="PANTHER" id="PTHR13678">
    <property type="entry name" value="VACUOLAR PROTEIN SORTING-ASSOCIATED PROTEIN 37"/>
    <property type="match status" value="1"/>
</dbReference>
<dbReference type="Proteomes" id="UP000266861">
    <property type="component" value="Unassembled WGS sequence"/>
</dbReference>
<keyword evidence="5 6" id="KW-0653">Protein transport</keyword>
<evidence type="ECO:0000256" key="4">
    <source>
        <dbReference type="ARBA" id="ARBA00022753"/>
    </source>
</evidence>
<dbReference type="AlphaFoldDB" id="A0A397JAS4"/>
<proteinExistence type="inferred from homology"/>
<evidence type="ECO:0000259" key="9">
    <source>
        <dbReference type="PROSITE" id="PS51314"/>
    </source>
</evidence>
<feature type="domain" description="VPS37 C-terminal" evidence="9">
    <location>
        <begin position="117"/>
        <end position="203"/>
    </location>
</feature>
<dbReference type="InterPro" id="IPR009851">
    <property type="entry name" value="Mod_r"/>
</dbReference>
<dbReference type="GO" id="GO:0000813">
    <property type="term" value="C:ESCRT I complex"/>
    <property type="evidence" value="ECO:0007669"/>
    <property type="project" value="UniProtKB-ARBA"/>
</dbReference>
<comment type="caution">
    <text evidence="10">The sequence shown here is derived from an EMBL/GenBank/DDBJ whole genome shotgun (WGS) entry which is preliminary data.</text>
</comment>
<dbReference type="InterPro" id="IPR037202">
    <property type="entry name" value="ESCRT_assembly_dom"/>
</dbReference>
<evidence type="ECO:0000256" key="6">
    <source>
        <dbReference type="PROSITE-ProRule" id="PRU00646"/>
    </source>
</evidence>
<accession>A0A397JAS4</accession>
<dbReference type="EMBL" id="PQFF01000062">
    <property type="protein sequence ID" value="RHZ85445.1"/>
    <property type="molecule type" value="Genomic_DNA"/>
</dbReference>
<keyword evidence="11" id="KW-1185">Reference proteome</keyword>
<dbReference type="PROSITE" id="PS51314">
    <property type="entry name" value="VPS37_C"/>
    <property type="match status" value="1"/>
</dbReference>
<dbReference type="Pfam" id="PF07200">
    <property type="entry name" value="Mod_r"/>
    <property type="match status" value="1"/>
</dbReference>
<feature type="coiled-coil region" evidence="7">
    <location>
        <begin position="92"/>
        <end position="119"/>
    </location>
</feature>
<dbReference type="InterPro" id="IPR029012">
    <property type="entry name" value="Helix_hairpin_bin_sf"/>
</dbReference>
<comment type="subcellular location">
    <subcellularLocation>
        <location evidence="1">Endosome</location>
    </subcellularLocation>
</comment>
<evidence type="ECO:0000256" key="5">
    <source>
        <dbReference type="ARBA" id="ARBA00022927"/>
    </source>
</evidence>
<dbReference type="SUPFAM" id="SSF140111">
    <property type="entry name" value="Endosomal sorting complex assembly domain"/>
    <property type="match status" value="1"/>
</dbReference>
<dbReference type="GO" id="GO:0043162">
    <property type="term" value="P:ubiquitin-dependent protein catabolic process via the multivesicular body sorting pathway"/>
    <property type="evidence" value="ECO:0007669"/>
    <property type="project" value="UniProtKB-ARBA"/>
</dbReference>
<feature type="region of interest" description="Disordered" evidence="8">
    <location>
        <begin position="1"/>
        <end position="29"/>
    </location>
</feature>